<dbReference type="EMBL" id="JBHMAU010000075">
    <property type="protein sequence ID" value="MFB9777348.1"/>
    <property type="molecule type" value="Genomic_DNA"/>
</dbReference>
<feature type="transmembrane region" description="Helical" evidence="6">
    <location>
        <begin position="93"/>
        <end position="113"/>
    </location>
</feature>
<evidence type="ECO:0000313" key="8">
    <source>
        <dbReference type="EMBL" id="MFB9777348.1"/>
    </source>
</evidence>
<keyword evidence="4 6" id="KW-0472">Membrane</keyword>
<protein>
    <submittedName>
        <fullName evidence="8">DMT family transporter</fullName>
    </submittedName>
</protein>
<keyword evidence="9" id="KW-1185">Reference proteome</keyword>
<feature type="transmembrane region" description="Helical" evidence="6">
    <location>
        <begin position="245"/>
        <end position="268"/>
    </location>
</feature>
<feature type="chain" id="PRO_5047066331" evidence="7">
    <location>
        <begin position="20"/>
        <end position="312"/>
    </location>
</feature>
<keyword evidence="2 6" id="KW-0812">Transmembrane</keyword>
<feature type="transmembrane region" description="Helical" evidence="6">
    <location>
        <begin position="189"/>
        <end position="207"/>
    </location>
</feature>
<gene>
    <name evidence="8" type="ORF">ACFFN1_13220</name>
</gene>
<evidence type="ECO:0000313" key="9">
    <source>
        <dbReference type="Proteomes" id="UP001589707"/>
    </source>
</evidence>
<reference evidence="8 9" key="1">
    <citation type="submission" date="2024-09" db="EMBL/GenBank/DDBJ databases">
        <authorList>
            <person name="Sun Q."/>
            <person name="Mori K."/>
        </authorList>
    </citation>
    <scope>NUCLEOTIDE SEQUENCE [LARGE SCALE GENOMIC DNA]</scope>
    <source>
        <strain evidence="8 9">JCM 11683</strain>
    </source>
</reference>
<feature type="region of interest" description="Disordered" evidence="5">
    <location>
        <begin position="278"/>
        <end position="312"/>
    </location>
</feature>
<feature type="transmembrane region" description="Helical" evidence="6">
    <location>
        <begin position="219"/>
        <end position="239"/>
    </location>
</feature>
<feature type="transmembrane region" description="Helical" evidence="6">
    <location>
        <begin position="125"/>
        <end position="143"/>
    </location>
</feature>
<dbReference type="RefSeq" id="WP_376841285.1">
    <property type="nucleotide sequence ID" value="NZ_JBHMAU010000075.1"/>
</dbReference>
<dbReference type="Proteomes" id="UP001589707">
    <property type="component" value="Unassembled WGS sequence"/>
</dbReference>
<dbReference type="PANTHER" id="PTHR40761:SF1">
    <property type="entry name" value="CONSERVED INTEGRAL MEMBRANE ALANINE VALINE AND LEUCINE RICH PROTEIN-RELATED"/>
    <property type="match status" value="1"/>
</dbReference>
<proteinExistence type="predicted"/>
<keyword evidence="3 6" id="KW-1133">Transmembrane helix</keyword>
<keyword evidence="7" id="KW-0732">Signal</keyword>
<dbReference type="InterPro" id="IPR008521">
    <property type="entry name" value="Mg_trans_NIPA"/>
</dbReference>
<evidence type="ECO:0000256" key="2">
    <source>
        <dbReference type="ARBA" id="ARBA00022692"/>
    </source>
</evidence>
<sequence length="312" mass="31042">MIITAVILALIAAVCLAVATHLQQHAVAAQPPGRARTLTWTAGLVLMGLTTALNVAALGLGPVTIVQPIGALSLVVAAVISIRCFGLRLDRRVFTAIGLTLASIAVFVVISAAHASRIVIDDTAITALLNLLIVVSIAGASVAISRAGHLLRVAVTGIIFGAVAAAAHVLASSILTSDLPGLTLASPRWWMLAAALGLAALIGFALVQTAYASGPAETVLAGLTVIDPIVAVAIGAVLFGEYAGLSAAAGLGLSLAAAAGIAGVWMLARVHPRTLEAAASGTPDAAPAGDQPTALTPPAQPAASLHEQGTLR</sequence>
<evidence type="ECO:0000256" key="3">
    <source>
        <dbReference type="ARBA" id="ARBA00022989"/>
    </source>
</evidence>
<comment type="subcellular location">
    <subcellularLocation>
        <location evidence="1">Membrane</location>
        <topology evidence="1">Multi-pass membrane protein</topology>
    </subcellularLocation>
</comment>
<feature type="transmembrane region" description="Helical" evidence="6">
    <location>
        <begin position="52"/>
        <end position="81"/>
    </location>
</feature>
<feature type="signal peptide" evidence="7">
    <location>
        <begin position="1"/>
        <end position="19"/>
    </location>
</feature>
<evidence type="ECO:0000256" key="1">
    <source>
        <dbReference type="ARBA" id="ARBA00004141"/>
    </source>
</evidence>
<evidence type="ECO:0000256" key="4">
    <source>
        <dbReference type="ARBA" id="ARBA00023136"/>
    </source>
</evidence>
<accession>A0ABV5X5E2</accession>
<name>A0ABV5X5E2_9MICO</name>
<feature type="compositionally biased region" description="Low complexity" evidence="5">
    <location>
        <begin position="278"/>
        <end position="303"/>
    </location>
</feature>
<dbReference type="SUPFAM" id="SSF103481">
    <property type="entry name" value="Multidrug resistance efflux transporter EmrE"/>
    <property type="match status" value="2"/>
</dbReference>
<feature type="transmembrane region" description="Helical" evidence="6">
    <location>
        <begin position="150"/>
        <end position="169"/>
    </location>
</feature>
<evidence type="ECO:0000256" key="5">
    <source>
        <dbReference type="SAM" id="MobiDB-lite"/>
    </source>
</evidence>
<dbReference type="Pfam" id="PF05653">
    <property type="entry name" value="Mg_trans_NIPA"/>
    <property type="match status" value="1"/>
</dbReference>
<organism evidence="8 9">
    <name type="scientific">Brevibacterium otitidis</name>
    <dbReference type="NCBI Taxonomy" id="53364"/>
    <lineage>
        <taxon>Bacteria</taxon>
        <taxon>Bacillati</taxon>
        <taxon>Actinomycetota</taxon>
        <taxon>Actinomycetes</taxon>
        <taxon>Micrococcales</taxon>
        <taxon>Brevibacteriaceae</taxon>
        <taxon>Brevibacterium</taxon>
    </lineage>
</organism>
<dbReference type="PANTHER" id="PTHR40761">
    <property type="entry name" value="CONSERVED INTEGRAL MEMBRANE ALANINE VALINE AND LEUCINE RICH PROTEIN-RELATED"/>
    <property type="match status" value="1"/>
</dbReference>
<evidence type="ECO:0000256" key="6">
    <source>
        <dbReference type="SAM" id="Phobius"/>
    </source>
</evidence>
<comment type="caution">
    <text evidence="8">The sequence shown here is derived from an EMBL/GenBank/DDBJ whole genome shotgun (WGS) entry which is preliminary data.</text>
</comment>
<evidence type="ECO:0000256" key="7">
    <source>
        <dbReference type="SAM" id="SignalP"/>
    </source>
</evidence>
<dbReference type="InterPro" id="IPR037185">
    <property type="entry name" value="EmrE-like"/>
</dbReference>